<sequence>MTLTYPQELERLYTIYSQLTLRQTHTEGGRQTERETHRDTEGERRTSKVTQHMCTVDIYIFVSSLTCAMSMFAQCGMPRVPFCALQ</sequence>
<dbReference type="AlphaFoldDB" id="A0A212F2L1"/>
<protein>
    <submittedName>
        <fullName evidence="2">Uncharacterized protein</fullName>
    </submittedName>
</protein>
<organism evidence="2 3">
    <name type="scientific">Danaus plexippus plexippus</name>
    <dbReference type="NCBI Taxonomy" id="278856"/>
    <lineage>
        <taxon>Eukaryota</taxon>
        <taxon>Metazoa</taxon>
        <taxon>Ecdysozoa</taxon>
        <taxon>Arthropoda</taxon>
        <taxon>Hexapoda</taxon>
        <taxon>Insecta</taxon>
        <taxon>Pterygota</taxon>
        <taxon>Neoptera</taxon>
        <taxon>Endopterygota</taxon>
        <taxon>Lepidoptera</taxon>
        <taxon>Glossata</taxon>
        <taxon>Ditrysia</taxon>
        <taxon>Papilionoidea</taxon>
        <taxon>Nymphalidae</taxon>
        <taxon>Danainae</taxon>
        <taxon>Danaini</taxon>
        <taxon>Danaina</taxon>
        <taxon>Danaus</taxon>
        <taxon>Danaus</taxon>
    </lineage>
</organism>
<evidence type="ECO:0000256" key="1">
    <source>
        <dbReference type="SAM" id="MobiDB-lite"/>
    </source>
</evidence>
<dbReference type="InParanoid" id="A0A212F2L1"/>
<proteinExistence type="predicted"/>
<accession>A0A212F2L1</accession>
<gene>
    <name evidence="2" type="ORF">KGM_213990</name>
</gene>
<feature type="compositionally biased region" description="Basic and acidic residues" evidence="1">
    <location>
        <begin position="24"/>
        <end position="46"/>
    </location>
</feature>
<feature type="region of interest" description="Disordered" evidence="1">
    <location>
        <begin position="23"/>
        <end position="47"/>
    </location>
</feature>
<keyword evidence="3" id="KW-1185">Reference proteome</keyword>
<evidence type="ECO:0000313" key="2">
    <source>
        <dbReference type="EMBL" id="OWR47966.1"/>
    </source>
</evidence>
<dbReference type="EMBL" id="AGBW02010729">
    <property type="protein sequence ID" value="OWR47966.1"/>
    <property type="molecule type" value="Genomic_DNA"/>
</dbReference>
<comment type="caution">
    <text evidence="2">The sequence shown here is derived from an EMBL/GenBank/DDBJ whole genome shotgun (WGS) entry which is preliminary data.</text>
</comment>
<reference evidence="2 3" key="1">
    <citation type="journal article" date="2011" name="Cell">
        <title>The monarch butterfly genome yields insights into long-distance migration.</title>
        <authorList>
            <person name="Zhan S."/>
            <person name="Merlin C."/>
            <person name="Boore J.L."/>
            <person name="Reppert S.M."/>
        </authorList>
    </citation>
    <scope>NUCLEOTIDE SEQUENCE [LARGE SCALE GENOMIC DNA]</scope>
    <source>
        <strain evidence="2">F-2</strain>
    </source>
</reference>
<dbReference type="KEGG" id="dpl:KGM_213990"/>
<evidence type="ECO:0000313" key="3">
    <source>
        <dbReference type="Proteomes" id="UP000007151"/>
    </source>
</evidence>
<dbReference type="Proteomes" id="UP000007151">
    <property type="component" value="Unassembled WGS sequence"/>
</dbReference>
<name>A0A212F2L1_DANPL</name>